<sequence length="109" mass="12177">MSKESLPIKVRGNLIRIDSKVFTENSYSCDEESESGCKRGGKQNAFGVGISLKKGKVKVIFTTSWKSYDLEIVNIISKRFEHLLTLVGPLISKKAAKMRELISAAEHFN</sequence>
<evidence type="ECO:0000313" key="2">
    <source>
        <dbReference type="Proteomes" id="UP000275408"/>
    </source>
</evidence>
<dbReference type="AlphaFoldDB" id="A0A3M6UB34"/>
<gene>
    <name evidence="1" type="ORF">pdam_00003139</name>
</gene>
<name>A0A3M6UB34_POCDA</name>
<feature type="non-terminal residue" evidence="1">
    <location>
        <position position="109"/>
    </location>
</feature>
<reference evidence="1 2" key="1">
    <citation type="journal article" date="2018" name="Sci. Rep.">
        <title>Comparative analysis of the Pocillopora damicornis genome highlights role of immune system in coral evolution.</title>
        <authorList>
            <person name="Cunning R."/>
            <person name="Bay R.A."/>
            <person name="Gillette P."/>
            <person name="Baker A.C."/>
            <person name="Traylor-Knowles N."/>
        </authorList>
    </citation>
    <scope>NUCLEOTIDE SEQUENCE [LARGE SCALE GENOMIC DNA]</scope>
    <source>
        <strain evidence="1">RSMAS</strain>
        <tissue evidence="1">Whole animal</tissue>
    </source>
</reference>
<organism evidence="1 2">
    <name type="scientific">Pocillopora damicornis</name>
    <name type="common">Cauliflower coral</name>
    <name type="synonym">Millepora damicornis</name>
    <dbReference type="NCBI Taxonomy" id="46731"/>
    <lineage>
        <taxon>Eukaryota</taxon>
        <taxon>Metazoa</taxon>
        <taxon>Cnidaria</taxon>
        <taxon>Anthozoa</taxon>
        <taxon>Hexacorallia</taxon>
        <taxon>Scleractinia</taxon>
        <taxon>Astrocoeniina</taxon>
        <taxon>Pocilloporidae</taxon>
        <taxon>Pocillopora</taxon>
    </lineage>
</organism>
<dbReference type="Proteomes" id="UP000275408">
    <property type="component" value="Unassembled WGS sequence"/>
</dbReference>
<protein>
    <submittedName>
        <fullName evidence="1">Uncharacterized protein</fullName>
    </submittedName>
</protein>
<dbReference type="EMBL" id="RCHS01001895">
    <property type="protein sequence ID" value="RMX50841.1"/>
    <property type="molecule type" value="Genomic_DNA"/>
</dbReference>
<comment type="caution">
    <text evidence="1">The sequence shown here is derived from an EMBL/GenBank/DDBJ whole genome shotgun (WGS) entry which is preliminary data.</text>
</comment>
<proteinExistence type="predicted"/>
<keyword evidence="2" id="KW-1185">Reference proteome</keyword>
<evidence type="ECO:0000313" key="1">
    <source>
        <dbReference type="EMBL" id="RMX50841.1"/>
    </source>
</evidence>
<accession>A0A3M6UB34</accession>